<keyword evidence="2 4" id="KW-0808">Transferase</keyword>
<dbReference type="AlphaFoldDB" id="M0NC40"/>
<gene>
    <name evidence="4" type="ORF">C450_01604</name>
</gene>
<feature type="domain" description="Methyltransferase" evidence="3">
    <location>
        <begin position="43"/>
        <end position="138"/>
    </location>
</feature>
<dbReference type="Proteomes" id="UP000011625">
    <property type="component" value="Unassembled WGS sequence"/>
</dbReference>
<name>M0NC40_9EURY</name>
<dbReference type="OrthoDB" id="182741at2157"/>
<protein>
    <submittedName>
        <fullName evidence="4">Methyltransferase type 11</fullName>
    </submittedName>
</protein>
<dbReference type="PATRIC" id="fig|1227456.3.peg.336"/>
<dbReference type="SUPFAM" id="SSF53335">
    <property type="entry name" value="S-adenosyl-L-methionine-dependent methyltransferases"/>
    <property type="match status" value="1"/>
</dbReference>
<dbReference type="InterPro" id="IPR029063">
    <property type="entry name" value="SAM-dependent_MTases_sf"/>
</dbReference>
<evidence type="ECO:0000259" key="3">
    <source>
        <dbReference type="Pfam" id="PF13649"/>
    </source>
</evidence>
<evidence type="ECO:0000256" key="1">
    <source>
        <dbReference type="ARBA" id="ARBA00022603"/>
    </source>
</evidence>
<dbReference type="RefSeq" id="WP_005039175.1">
    <property type="nucleotide sequence ID" value="NZ_AOME01000013.1"/>
</dbReference>
<keyword evidence="5" id="KW-1185">Reference proteome</keyword>
<evidence type="ECO:0000313" key="5">
    <source>
        <dbReference type="Proteomes" id="UP000011625"/>
    </source>
</evidence>
<evidence type="ECO:0000313" key="4">
    <source>
        <dbReference type="EMBL" id="EMA55421.1"/>
    </source>
</evidence>
<organism evidence="4 5">
    <name type="scientific">Halococcus salifodinae DSM 8989</name>
    <dbReference type="NCBI Taxonomy" id="1227456"/>
    <lineage>
        <taxon>Archaea</taxon>
        <taxon>Methanobacteriati</taxon>
        <taxon>Methanobacteriota</taxon>
        <taxon>Stenosarchaea group</taxon>
        <taxon>Halobacteria</taxon>
        <taxon>Halobacteriales</taxon>
        <taxon>Halococcaceae</taxon>
        <taxon>Halococcus</taxon>
    </lineage>
</organism>
<dbReference type="InterPro" id="IPR041698">
    <property type="entry name" value="Methyltransf_25"/>
</dbReference>
<keyword evidence="1 4" id="KW-0489">Methyltransferase</keyword>
<dbReference type="STRING" id="1227456.C450_01604"/>
<accession>M0NC40</accession>
<dbReference type="Gene3D" id="3.40.50.150">
    <property type="entry name" value="Vaccinia Virus protein VP39"/>
    <property type="match status" value="1"/>
</dbReference>
<dbReference type="CDD" id="cd02440">
    <property type="entry name" value="AdoMet_MTases"/>
    <property type="match status" value="1"/>
</dbReference>
<proteinExistence type="predicted"/>
<dbReference type="PANTHER" id="PTHR43861">
    <property type="entry name" value="TRANS-ACONITATE 2-METHYLTRANSFERASE-RELATED"/>
    <property type="match status" value="1"/>
</dbReference>
<dbReference type="EMBL" id="AOME01000013">
    <property type="protein sequence ID" value="EMA55421.1"/>
    <property type="molecule type" value="Genomic_DNA"/>
</dbReference>
<evidence type="ECO:0000256" key="2">
    <source>
        <dbReference type="ARBA" id="ARBA00022679"/>
    </source>
</evidence>
<sequence>MDAAQSFYGRWARLYDPIATFPGVGSWREEAARSLDLSAGDTVIEMGCGTGVNLSYLRERVGAGGTVVGVDFTRGMLDRAATRVVRKGWTNVHLVHGDATAPPVTGPVDAMLSSFVVGMLSDPAKSVEGWLDLVRPGGHIALLDAARSTQSRARPLDAAFRLFVAASTPPATQLRYENPPWELLDERVAAARQPLDDRTVDRLDETFGVGFVRLSSGRVVEPDE</sequence>
<comment type="caution">
    <text evidence="4">The sequence shown here is derived from an EMBL/GenBank/DDBJ whole genome shotgun (WGS) entry which is preliminary data.</text>
</comment>
<dbReference type="Pfam" id="PF13649">
    <property type="entry name" value="Methyltransf_25"/>
    <property type="match status" value="1"/>
</dbReference>
<dbReference type="GO" id="GO:0032259">
    <property type="term" value="P:methylation"/>
    <property type="evidence" value="ECO:0007669"/>
    <property type="project" value="UniProtKB-KW"/>
</dbReference>
<dbReference type="GO" id="GO:0008168">
    <property type="term" value="F:methyltransferase activity"/>
    <property type="evidence" value="ECO:0007669"/>
    <property type="project" value="UniProtKB-KW"/>
</dbReference>
<reference evidence="4 5" key="1">
    <citation type="journal article" date="2014" name="PLoS Genet.">
        <title>Phylogenetically driven sequencing of extremely halophilic archaea reveals strategies for static and dynamic osmo-response.</title>
        <authorList>
            <person name="Becker E.A."/>
            <person name="Seitzer P.M."/>
            <person name="Tritt A."/>
            <person name="Larsen D."/>
            <person name="Krusor M."/>
            <person name="Yao A.I."/>
            <person name="Wu D."/>
            <person name="Madern D."/>
            <person name="Eisen J.A."/>
            <person name="Darling A.E."/>
            <person name="Facciotti M.T."/>
        </authorList>
    </citation>
    <scope>NUCLEOTIDE SEQUENCE [LARGE SCALE GENOMIC DNA]</scope>
    <source>
        <strain evidence="4 5">DSM 8989</strain>
    </source>
</reference>
<dbReference type="PANTHER" id="PTHR43861:SF1">
    <property type="entry name" value="TRANS-ACONITATE 2-METHYLTRANSFERASE"/>
    <property type="match status" value="1"/>
</dbReference>